<gene>
    <name evidence="4" type="ORF">FB566_1442</name>
</gene>
<reference evidence="4 5" key="1">
    <citation type="submission" date="2019-06" db="EMBL/GenBank/DDBJ databases">
        <title>Sequencing the genomes of 1000 actinobacteria strains.</title>
        <authorList>
            <person name="Klenk H.-P."/>
        </authorList>
    </citation>
    <scope>NUCLEOTIDE SEQUENCE [LARGE SCALE GENOMIC DNA]</scope>
    <source>
        <strain evidence="4 5">DSM 45928</strain>
    </source>
</reference>
<evidence type="ECO:0000259" key="3">
    <source>
        <dbReference type="Pfam" id="PF23636"/>
    </source>
</evidence>
<dbReference type="Pfam" id="PF23636">
    <property type="entry name" value="DUF7144"/>
    <property type="match status" value="1"/>
</dbReference>
<keyword evidence="2" id="KW-1133">Transmembrane helix</keyword>
<dbReference type="InterPro" id="IPR055568">
    <property type="entry name" value="DUF7144"/>
</dbReference>
<feature type="transmembrane region" description="Helical" evidence="2">
    <location>
        <begin position="57"/>
        <end position="77"/>
    </location>
</feature>
<keyword evidence="5" id="KW-1185">Reference proteome</keyword>
<dbReference type="EMBL" id="VFOW01000001">
    <property type="protein sequence ID" value="TQL75925.1"/>
    <property type="molecule type" value="Genomic_DNA"/>
</dbReference>
<evidence type="ECO:0000313" key="4">
    <source>
        <dbReference type="EMBL" id="TQL75925.1"/>
    </source>
</evidence>
<evidence type="ECO:0000313" key="5">
    <source>
        <dbReference type="Proteomes" id="UP000317043"/>
    </source>
</evidence>
<organism evidence="4 5">
    <name type="scientific">Stackebrandtia endophytica</name>
    <dbReference type="NCBI Taxonomy" id="1496996"/>
    <lineage>
        <taxon>Bacteria</taxon>
        <taxon>Bacillati</taxon>
        <taxon>Actinomycetota</taxon>
        <taxon>Actinomycetes</taxon>
        <taxon>Glycomycetales</taxon>
        <taxon>Glycomycetaceae</taxon>
        <taxon>Stackebrandtia</taxon>
    </lineage>
</organism>
<dbReference type="InParanoid" id="A0A543ATU6"/>
<accession>A0A543ATU6</accession>
<feature type="region of interest" description="Disordered" evidence="1">
    <location>
        <begin position="134"/>
        <end position="180"/>
    </location>
</feature>
<protein>
    <recommendedName>
        <fullName evidence="3">DUF7144 domain-containing protein</fullName>
    </recommendedName>
</protein>
<keyword evidence="2" id="KW-0812">Transmembrane</keyword>
<comment type="caution">
    <text evidence="4">The sequence shown here is derived from an EMBL/GenBank/DDBJ whole genome shotgun (WGS) entry which is preliminary data.</text>
</comment>
<sequence>MPKDSTRQSWAMGGTIFAATAMIVLGFFQVVVGLAALANDQVFVTGPDYVYSVDISIWGWAHLGLGVIMVITGIALYGMSAWARGVGIALAVLSAVANFLFAPYFPLWSVVIIALDVFVIWALATVHSPADSAAMSDRRHHHGHSHGEGDLPMNRPVAGRESNEVRKAEKEAEVRREAEM</sequence>
<dbReference type="RefSeq" id="WP_211347572.1">
    <property type="nucleotide sequence ID" value="NZ_JBHTGS010000001.1"/>
</dbReference>
<name>A0A543ATU6_9ACTN</name>
<dbReference type="Proteomes" id="UP000317043">
    <property type="component" value="Unassembled WGS sequence"/>
</dbReference>
<feature type="transmembrane region" description="Helical" evidence="2">
    <location>
        <begin position="107"/>
        <end position="126"/>
    </location>
</feature>
<proteinExistence type="predicted"/>
<keyword evidence="2" id="KW-0472">Membrane</keyword>
<feature type="compositionally biased region" description="Basic and acidic residues" evidence="1">
    <location>
        <begin position="161"/>
        <end position="180"/>
    </location>
</feature>
<evidence type="ECO:0000256" key="2">
    <source>
        <dbReference type="SAM" id="Phobius"/>
    </source>
</evidence>
<feature type="domain" description="DUF7144" evidence="3">
    <location>
        <begin position="15"/>
        <end position="126"/>
    </location>
</feature>
<evidence type="ECO:0000256" key="1">
    <source>
        <dbReference type="SAM" id="MobiDB-lite"/>
    </source>
</evidence>
<feature type="transmembrane region" description="Helical" evidence="2">
    <location>
        <begin position="82"/>
        <end position="101"/>
    </location>
</feature>
<feature type="transmembrane region" description="Helical" evidence="2">
    <location>
        <begin position="12"/>
        <end position="37"/>
    </location>
</feature>
<dbReference type="AlphaFoldDB" id="A0A543ATU6"/>